<dbReference type="GO" id="GO:0016020">
    <property type="term" value="C:membrane"/>
    <property type="evidence" value="ECO:0007669"/>
    <property type="project" value="UniProtKB-SubCell"/>
</dbReference>
<sequence length="686" mass="76408">MITALSSAFSEWTLICMLFIDGVFGYLITKFARYCRLQIPCLFCSRLDRVLGLEEGAGFYWDLICSDHKSRISSFNLAVVEETPPSDRNCSCCKENKCGSEQGFSQQLVPIIGFEAAGELELADEPDTDDDCEEDHSKQDLIDSFIHPEPQNITTAEDISCEQLLIHQNSVPILGSEAQLEDDRGSSSNRVSPEDVGNGSAGISSRQAEHGELISFDEDLPSPYASSTHDNFPGKPSAATITAELEKEMPQTASSESQLGSNPDTTDTVSTPKASSLELGDAYKLATSSRVMAVRQLSGKFLKQLSLKDSTQNSEDLKLLLLQFSSSRGIESSSIYDITTRPSLNSDEFKASDSSSTSNRRMSLERNESNISLDGSMVSEIEGESMVDRLKRQVEHDKILLSSLYKELEEERSASAVAANQAMAMITRLQEEKAALQMDALQCLRMMEEQADFDNEALEKANETSVEMEKTIQDLEAKLEAYKIKYGDVTLLTNVEASIESSSAREMDTADMDEISIQNRGNVVGDADEDTIGEMEKPIMRRSPNFDFESEKLYIKRCLMNLEEKLLLFSAMPSSDPAACESSAEEWIKVSNSTEVENREDVQENREIEDSPFQQDAMKEKGHVAERIQLDTLRNELSTLTNRLELLEEEHNLIQHSINSLQNGEEGLKFIVEIAGHLQQLHLRIK</sequence>
<evidence type="ECO:0000256" key="1">
    <source>
        <dbReference type="ARBA" id="ARBA00004167"/>
    </source>
</evidence>
<evidence type="ECO:0000259" key="8">
    <source>
        <dbReference type="PROSITE" id="PS51775"/>
    </source>
</evidence>
<dbReference type="PANTHER" id="PTHR31448:SF32">
    <property type="entry name" value="MYOSIN-BINDING PROTEIN 1"/>
    <property type="match status" value="1"/>
</dbReference>
<dbReference type="InterPro" id="IPR039306">
    <property type="entry name" value="MYOB"/>
</dbReference>
<feature type="region of interest" description="Disordered" evidence="6">
    <location>
        <begin position="178"/>
        <end position="203"/>
    </location>
</feature>
<feature type="transmembrane region" description="Helical" evidence="7">
    <location>
        <begin position="12"/>
        <end position="29"/>
    </location>
</feature>
<keyword evidence="4 7" id="KW-0472">Membrane</keyword>
<evidence type="ECO:0000256" key="6">
    <source>
        <dbReference type="SAM" id="MobiDB-lite"/>
    </source>
</evidence>
<keyword evidence="3 7" id="KW-1133">Transmembrane helix</keyword>
<evidence type="ECO:0000256" key="7">
    <source>
        <dbReference type="SAM" id="Phobius"/>
    </source>
</evidence>
<dbReference type="InterPro" id="IPR007656">
    <property type="entry name" value="GTD-bd"/>
</dbReference>
<feature type="compositionally biased region" description="Polar residues" evidence="6">
    <location>
        <begin position="251"/>
        <end position="274"/>
    </location>
</feature>
<keyword evidence="5" id="KW-0175">Coiled coil</keyword>
<evidence type="ECO:0000313" key="9">
    <source>
        <dbReference type="EMBL" id="RAL49021.1"/>
    </source>
</evidence>
<feature type="coiled-coil region" evidence="5">
    <location>
        <begin position="391"/>
        <end position="485"/>
    </location>
</feature>
<evidence type="ECO:0000256" key="4">
    <source>
        <dbReference type="ARBA" id="ARBA00023136"/>
    </source>
</evidence>
<dbReference type="AlphaFoldDB" id="A0A328DXV0"/>
<dbReference type="PROSITE" id="PS51775">
    <property type="entry name" value="GTD_BINDING"/>
    <property type="match status" value="1"/>
</dbReference>
<comment type="subcellular location">
    <subcellularLocation>
        <location evidence="1">Membrane</location>
        <topology evidence="1">Single-pass membrane protein</topology>
    </subcellularLocation>
</comment>
<keyword evidence="2 7" id="KW-0812">Transmembrane</keyword>
<dbReference type="Pfam" id="PF04576">
    <property type="entry name" value="Zein-binding"/>
    <property type="match status" value="1"/>
</dbReference>
<comment type="caution">
    <text evidence="9">The sequence shown here is derived from an EMBL/GenBank/DDBJ whole genome shotgun (WGS) entry which is preliminary data.</text>
</comment>
<gene>
    <name evidence="9" type="ORF">DM860_001341</name>
</gene>
<feature type="domain" description="GTD-binding" evidence="8">
    <location>
        <begin position="385"/>
        <end position="483"/>
    </location>
</feature>
<protein>
    <recommendedName>
        <fullName evidence="8">GTD-binding domain-containing protein</fullName>
    </recommendedName>
</protein>
<dbReference type="GO" id="GO:0080115">
    <property type="term" value="F:myosin XI tail binding"/>
    <property type="evidence" value="ECO:0007669"/>
    <property type="project" value="UniProtKB-ARBA"/>
</dbReference>
<feature type="coiled-coil region" evidence="5">
    <location>
        <begin position="630"/>
        <end position="657"/>
    </location>
</feature>
<evidence type="ECO:0000256" key="3">
    <source>
        <dbReference type="ARBA" id="ARBA00022989"/>
    </source>
</evidence>
<evidence type="ECO:0000256" key="2">
    <source>
        <dbReference type="ARBA" id="ARBA00022692"/>
    </source>
</evidence>
<dbReference type="PANTHER" id="PTHR31448">
    <property type="entry name" value="MYOSIN-BINDING PROTEIN 2"/>
    <property type="match status" value="1"/>
</dbReference>
<feature type="compositionally biased region" description="Low complexity" evidence="6">
    <location>
        <begin position="352"/>
        <end position="361"/>
    </location>
</feature>
<feature type="region of interest" description="Disordered" evidence="6">
    <location>
        <begin position="217"/>
        <end position="275"/>
    </location>
</feature>
<evidence type="ECO:0000256" key="5">
    <source>
        <dbReference type="SAM" id="Coils"/>
    </source>
</evidence>
<dbReference type="EMBL" id="NQVE01000097">
    <property type="protein sequence ID" value="RAL49021.1"/>
    <property type="molecule type" value="Genomic_DNA"/>
</dbReference>
<feature type="region of interest" description="Disordered" evidence="6">
    <location>
        <begin position="346"/>
        <end position="367"/>
    </location>
</feature>
<proteinExistence type="predicted"/>
<evidence type="ECO:0000313" key="10">
    <source>
        <dbReference type="Proteomes" id="UP000249390"/>
    </source>
</evidence>
<accession>A0A328DXV0</accession>
<reference evidence="9 10" key="1">
    <citation type="submission" date="2018-06" db="EMBL/GenBank/DDBJ databases">
        <title>The Genome of Cuscuta australis (Dodder) Provides Insight into the Evolution of Plant Parasitism.</title>
        <authorList>
            <person name="Liu H."/>
        </authorList>
    </citation>
    <scope>NUCLEOTIDE SEQUENCE [LARGE SCALE GENOMIC DNA]</scope>
    <source>
        <strain evidence="10">cv. Yunnan</strain>
        <tissue evidence="9">Vines</tissue>
    </source>
</reference>
<dbReference type="Proteomes" id="UP000249390">
    <property type="component" value="Unassembled WGS sequence"/>
</dbReference>
<organism evidence="9 10">
    <name type="scientific">Cuscuta australis</name>
    <dbReference type="NCBI Taxonomy" id="267555"/>
    <lineage>
        <taxon>Eukaryota</taxon>
        <taxon>Viridiplantae</taxon>
        <taxon>Streptophyta</taxon>
        <taxon>Embryophyta</taxon>
        <taxon>Tracheophyta</taxon>
        <taxon>Spermatophyta</taxon>
        <taxon>Magnoliopsida</taxon>
        <taxon>eudicotyledons</taxon>
        <taxon>Gunneridae</taxon>
        <taxon>Pentapetalae</taxon>
        <taxon>asterids</taxon>
        <taxon>lamiids</taxon>
        <taxon>Solanales</taxon>
        <taxon>Convolvulaceae</taxon>
        <taxon>Cuscuteae</taxon>
        <taxon>Cuscuta</taxon>
        <taxon>Cuscuta subgen. Grammica</taxon>
        <taxon>Cuscuta sect. Cleistogrammica</taxon>
    </lineage>
</organism>
<name>A0A328DXV0_9ASTE</name>
<keyword evidence="10" id="KW-1185">Reference proteome</keyword>